<evidence type="ECO:0000313" key="2">
    <source>
        <dbReference type="EMBL" id="VZO35353.1"/>
    </source>
</evidence>
<evidence type="ECO:0000259" key="1">
    <source>
        <dbReference type="Pfam" id="PF12867"/>
    </source>
</evidence>
<dbReference type="RefSeq" id="WP_197522253.1">
    <property type="nucleotide sequence ID" value="NZ_CACRYJ010000008.1"/>
</dbReference>
<proteinExistence type="predicted"/>
<dbReference type="Proteomes" id="UP000419743">
    <property type="component" value="Unassembled WGS sequence"/>
</dbReference>
<dbReference type="SUPFAM" id="SSF109854">
    <property type="entry name" value="DinB/YfiT-like putative metalloenzymes"/>
    <property type="match status" value="1"/>
</dbReference>
<dbReference type="InterPro" id="IPR034660">
    <property type="entry name" value="DinB/YfiT-like"/>
</dbReference>
<reference evidence="2 3" key="1">
    <citation type="submission" date="2019-11" db="EMBL/GenBank/DDBJ databases">
        <authorList>
            <person name="Criscuolo A."/>
        </authorList>
    </citation>
    <scope>NUCLEOTIDE SEQUENCE [LARGE SCALE GENOMIC DNA]</scope>
    <source>
        <strain evidence="2">CIP111667</strain>
    </source>
</reference>
<sequence>MSLLRRAWEVSAARLEQRCLGLSDAELLWEPVADSWNLIADPQHPGGWTYPYEFNPPRPHPVTTIGWRLVHITADNWIYTEHAFGAGVRNFPDLPVHGTAVEALADWRASREPVVAWLDAAHDDDLGEVRPSHLGEPMTAGEVVRILLDEQIHHGAEIAVLRDLYLRRTR</sequence>
<dbReference type="EMBL" id="CACRYJ010000008">
    <property type="protein sequence ID" value="VZO35353.1"/>
    <property type="molecule type" value="Genomic_DNA"/>
</dbReference>
<comment type="caution">
    <text evidence="2">The sequence shown here is derived from an EMBL/GenBank/DDBJ whole genome shotgun (WGS) entry which is preliminary data.</text>
</comment>
<dbReference type="AlphaFoldDB" id="A0A7M4DEL0"/>
<accession>A0A7M4DEL0</accession>
<feature type="domain" description="DinB-like" evidence="1">
    <location>
        <begin position="8"/>
        <end position="158"/>
    </location>
</feature>
<dbReference type="Gene3D" id="1.20.120.450">
    <property type="entry name" value="dinb family like domain"/>
    <property type="match status" value="1"/>
</dbReference>
<keyword evidence="3" id="KW-1185">Reference proteome</keyword>
<dbReference type="Pfam" id="PF12867">
    <property type="entry name" value="DinB_2"/>
    <property type="match status" value="1"/>
</dbReference>
<evidence type="ECO:0000313" key="3">
    <source>
        <dbReference type="Proteomes" id="UP000419743"/>
    </source>
</evidence>
<protein>
    <submittedName>
        <fullName evidence="2">DinB superfamily protein</fullName>
    </submittedName>
</protein>
<dbReference type="InterPro" id="IPR024775">
    <property type="entry name" value="DinB-like"/>
</dbReference>
<name>A0A7M4DEL0_9MICO</name>
<organism evidence="2 3">
    <name type="scientific">Occultella aeris</name>
    <dbReference type="NCBI Taxonomy" id="2761496"/>
    <lineage>
        <taxon>Bacteria</taxon>
        <taxon>Bacillati</taxon>
        <taxon>Actinomycetota</taxon>
        <taxon>Actinomycetes</taxon>
        <taxon>Micrococcales</taxon>
        <taxon>Ruaniaceae</taxon>
        <taxon>Occultella</taxon>
    </lineage>
</organism>
<gene>
    <name evidence="2" type="ORF">HALOF300_00550</name>
</gene>